<evidence type="ECO:0000256" key="3">
    <source>
        <dbReference type="ARBA" id="ARBA00023157"/>
    </source>
</evidence>
<keyword evidence="8" id="KW-1185">Reference proteome</keyword>
<evidence type="ECO:0000256" key="1">
    <source>
        <dbReference type="ARBA" id="ARBA00004196"/>
    </source>
</evidence>
<dbReference type="PANTHER" id="PTHR42852:SF6">
    <property type="entry name" value="THIOL:DISULFIDE INTERCHANGE PROTEIN DSBE"/>
    <property type="match status" value="1"/>
</dbReference>
<feature type="domain" description="Thioredoxin" evidence="6">
    <location>
        <begin position="263"/>
        <end position="400"/>
    </location>
</feature>
<gene>
    <name evidence="7" type="ORF">SAMN04488101_1099</name>
</gene>
<name>A0A1W2E1C3_9SPHI</name>
<feature type="chain" id="PRO_5012619347" evidence="5">
    <location>
        <begin position="35"/>
        <end position="400"/>
    </location>
</feature>
<proteinExistence type="predicted"/>
<keyword evidence="4" id="KW-0676">Redox-active center</keyword>
<dbReference type="SUPFAM" id="SSF52833">
    <property type="entry name" value="Thioredoxin-like"/>
    <property type="match status" value="1"/>
</dbReference>
<dbReference type="AlphaFoldDB" id="A0A1W2E1C3"/>
<feature type="signal peptide" evidence="5">
    <location>
        <begin position="1"/>
        <end position="34"/>
    </location>
</feature>
<dbReference type="EMBL" id="FWYB01000009">
    <property type="protein sequence ID" value="SMD02858.1"/>
    <property type="molecule type" value="Genomic_DNA"/>
</dbReference>
<dbReference type="GO" id="GO:0016853">
    <property type="term" value="F:isomerase activity"/>
    <property type="evidence" value="ECO:0007669"/>
    <property type="project" value="UniProtKB-KW"/>
</dbReference>
<dbReference type="PROSITE" id="PS51352">
    <property type="entry name" value="THIOREDOXIN_2"/>
    <property type="match status" value="1"/>
</dbReference>
<sequence length="400" mass="45866">MTKKQLKNKIQNTMIKKGLTLAIAALLMISSSFAQKKAKTVTFTGTVKFRDPTNKYPIYLGQYVGEGFSRTFKALDSTKLDANNKFSFKVPADKPDFYDVQVLYSDYLTFWADKDNIHVNLRGIDTAKMPVKNPPYIYMENTTANNDLINDVNLARYLNYQSSIAVGQEQYQASLAKEPKWIKYMENGFDQVDSDMEYRVKYLIHKYKDQPAVLYALDFLNPEKHQQYILSTLDYITKKHPNLTQAKKRKQGILAELAQAAKIANGQKAPDFAYPDVTGKKWGPKDFKGKYLIIDFWASWCGPCRQEIPHLKEVYKKYKDKGLEILAVSVDAKEADWKNAMAEEKMIWPQINAKESKPVMASYLFNGIPYLVVVDKEGNIIEKNLRGESLDAKLKEIFGM</sequence>
<evidence type="ECO:0000256" key="4">
    <source>
        <dbReference type="ARBA" id="ARBA00023284"/>
    </source>
</evidence>
<evidence type="ECO:0000259" key="6">
    <source>
        <dbReference type="PROSITE" id="PS51352"/>
    </source>
</evidence>
<dbReference type="GO" id="GO:0016209">
    <property type="term" value="F:antioxidant activity"/>
    <property type="evidence" value="ECO:0007669"/>
    <property type="project" value="InterPro"/>
</dbReference>
<dbReference type="InterPro" id="IPR025380">
    <property type="entry name" value="DUF4369"/>
</dbReference>
<dbReference type="STRING" id="475255.SAMN04488101_1099"/>
<protein>
    <submittedName>
        <fullName evidence="7">Thiol-disulfide isomerase or thioredoxin</fullName>
    </submittedName>
</protein>
<comment type="subcellular location">
    <subcellularLocation>
        <location evidence="1">Cell envelope</location>
    </subcellularLocation>
</comment>
<keyword evidence="2" id="KW-0201">Cytochrome c-type biogenesis</keyword>
<keyword evidence="5" id="KW-0732">Signal</keyword>
<dbReference type="PANTHER" id="PTHR42852">
    <property type="entry name" value="THIOL:DISULFIDE INTERCHANGE PROTEIN DSBE"/>
    <property type="match status" value="1"/>
</dbReference>
<dbReference type="InterPro" id="IPR036249">
    <property type="entry name" value="Thioredoxin-like_sf"/>
</dbReference>
<dbReference type="GO" id="GO:0016491">
    <property type="term" value="F:oxidoreductase activity"/>
    <property type="evidence" value="ECO:0007669"/>
    <property type="project" value="InterPro"/>
</dbReference>
<keyword evidence="3" id="KW-1015">Disulfide bond</keyword>
<dbReference type="GO" id="GO:0030313">
    <property type="term" value="C:cell envelope"/>
    <property type="evidence" value="ECO:0007669"/>
    <property type="project" value="UniProtKB-SubCell"/>
</dbReference>
<reference evidence="7 8" key="1">
    <citation type="submission" date="2017-04" db="EMBL/GenBank/DDBJ databases">
        <authorList>
            <person name="Afonso C.L."/>
            <person name="Miller P.J."/>
            <person name="Scott M.A."/>
            <person name="Spackman E."/>
            <person name="Goraichik I."/>
            <person name="Dimitrov K.M."/>
            <person name="Suarez D.L."/>
            <person name="Swayne D.E."/>
        </authorList>
    </citation>
    <scope>NUCLEOTIDE SEQUENCE [LARGE SCALE GENOMIC DNA]</scope>
    <source>
        <strain evidence="7 8">DSM 19625</strain>
    </source>
</reference>
<dbReference type="InterPro" id="IPR013766">
    <property type="entry name" value="Thioredoxin_domain"/>
</dbReference>
<dbReference type="GO" id="GO:0017004">
    <property type="term" value="P:cytochrome complex assembly"/>
    <property type="evidence" value="ECO:0007669"/>
    <property type="project" value="UniProtKB-KW"/>
</dbReference>
<dbReference type="Pfam" id="PF00578">
    <property type="entry name" value="AhpC-TSA"/>
    <property type="match status" value="1"/>
</dbReference>
<dbReference type="Gene3D" id="3.40.30.10">
    <property type="entry name" value="Glutaredoxin"/>
    <property type="match status" value="1"/>
</dbReference>
<evidence type="ECO:0000256" key="5">
    <source>
        <dbReference type="SAM" id="SignalP"/>
    </source>
</evidence>
<dbReference type="Proteomes" id="UP000192678">
    <property type="component" value="Unassembled WGS sequence"/>
</dbReference>
<dbReference type="CDD" id="cd02966">
    <property type="entry name" value="TlpA_like_family"/>
    <property type="match status" value="1"/>
</dbReference>
<dbReference type="InterPro" id="IPR050553">
    <property type="entry name" value="Thioredoxin_ResA/DsbE_sf"/>
</dbReference>
<evidence type="ECO:0000313" key="7">
    <source>
        <dbReference type="EMBL" id="SMD02858.1"/>
    </source>
</evidence>
<evidence type="ECO:0000313" key="8">
    <source>
        <dbReference type="Proteomes" id="UP000192678"/>
    </source>
</evidence>
<dbReference type="PROSITE" id="PS00194">
    <property type="entry name" value="THIOREDOXIN_1"/>
    <property type="match status" value="1"/>
</dbReference>
<organism evidence="7 8">
    <name type="scientific">Pedobacter nyackensis</name>
    <dbReference type="NCBI Taxonomy" id="475255"/>
    <lineage>
        <taxon>Bacteria</taxon>
        <taxon>Pseudomonadati</taxon>
        <taxon>Bacteroidota</taxon>
        <taxon>Sphingobacteriia</taxon>
        <taxon>Sphingobacteriales</taxon>
        <taxon>Sphingobacteriaceae</taxon>
        <taxon>Pedobacter</taxon>
    </lineage>
</organism>
<dbReference type="InterPro" id="IPR000866">
    <property type="entry name" value="AhpC/TSA"/>
</dbReference>
<dbReference type="InterPro" id="IPR017937">
    <property type="entry name" value="Thioredoxin_CS"/>
</dbReference>
<dbReference type="Pfam" id="PF14289">
    <property type="entry name" value="DUF4369"/>
    <property type="match status" value="1"/>
</dbReference>
<evidence type="ECO:0000256" key="2">
    <source>
        <dbReference type="ARBA" id="ARBA00022748"/>
    </source>
</evidence>
<keyword evidence="7" id="KW-0413">Isomerase</keyword>
<accession>A0A1W2E1C3</accession>